<organism evidence="1 2">
    <name type="scientific">Diploscapter pachys</name>
    <dbReference type="NCBI Taxonomy" id="2018661"/>
    <lineage>
        <taxon>Eukaryota</taxon>
        <taxon>Metazoa</taxon>
        <taxon>Ecdysozoa</taxon>
        <taxon>Nematoda</taxon>
        <taxon>Chromadorea</taxon>
        <taxon>Rhabditida</taxon>
        <taxon>Rhabditina</taxon>
        <taxon>Rhabditomorpha</taxon>
        <taxon>Rhabditoidea</taxon>
        <taxon>Rhabditidae</taxon>
        <taxon>Diploscapter</taxon>
    </lineage>
</organism>
<protein>
    <submittedName>
        <fullName evidence="1">Uncharacterized protein</fullName>
    </submittedName>
</protein>
<sequence>MINGITSARDALRPRTVICLAHSFPFRGVSWRMGIFRVKTQFQKQNNTIKIIAGRMGAKKAAVIDVPETQPYKIIDALGGMSNAKTDEQAIKLDAYPRS</sequence>
<keyword evidence="2" id="KW-1185">Reference proteome</keyword>
<accession>A0A2A2JZ99</accession>
<dbReference type="EMBL" id="LIAE01010017">
    <property type="protein sequence ID" value="PAV66940.1"/>
    <property type="molecule type" value="Genomic_DNA"/>
</dbReference>
<reference evidence="1 2" key="1">
    <citation type="journal article" date="2017" name="Curr. Biol.">
        <title>Genome architecture and evolution of a unichromosomal asexual nematode.</title>
        <authorList>
            <person name="Fradin H."/>
            <person name="Zegar C."/>
            <person name="Gutwein M."/>
            <person name="Lucas J."/>
            <person name="Kovtun M."/>
            <person name="Corcoran D."/>
            <person name="Baugh L.R."/>
            <person name="Kiontke K."/>
            <person name="Gunsalus K."/>
            <person name="Fitch D.H."/>
            <person name="Piano F."/>
        </authorList>
    </citation>
    <scope>NUCLEOTIDE SEQUENCE [LARGE SCALE GENOMIC DNA]</scope>
    <source>
        <strain evidence="1">PF1309</strain>
    </source>
</reference>
<comment type="caution">
    <text evidence="1">The sequence shown here is derived from an EMBL/GenBank/DDBJ whole genome shotgun (WGS) entry which is preliminary data.</text>
</comment>
<dbReference type="Proteomes" id="UP000218231">
    <property type="component" value="Unassembled WGS sequence"/>
</dbReference>
<gene>
    <name evidence="1" type="ORF">WR25_17888</name>
</gene>
<dbReference type="AlphaFoldDB" id="A0A2A2JZ99"/>
<name>A0A2A2JZ99_9BILA</name>
<evidence type="ECO:0000313" key="2">
    <source>
        <dbReference type="Proteomes" id="UP000218231"/>
    </source>
</evidence>
<proteinExistence type="predicted"/>
<evidence type="ECO:0000313" key="1">
    <source>
        <dbReference type="EMBL" id="PAV66940.1"/>
    </source>
</evidence>